<gene>
    <name evidence="1" type="ORF">SDC9_94131</name>
</gene>
<dbReference type="EMBL" id="VSSQ01011670">
    <property type="protein sequence ID" value="MPM47421.1"/>
    <property type="molecule type" value="Genomic_DNA"/>
</dbReference>
<protein>
    <submittedName>
        <fullName evidence="1">Uncharacterized protein</fullName>
    </submittedName>
</protein>
<comment type="caution">
    <text evidence="1">The sequence shown here is derived from an EMBL/GenBank/DDBJ whole genome shotgun (WGS) entry which is preliminary data.</text>
</comment>
<proteinExistence type="predicted"/>
<sequence>MKGEFPIVEVDASVCRGPNVVTCVLIDVRAVDIIHGIEQVGCECILLSKIPYTIHLCRAFVLVMNAVFRLVSGRNVVGVSIMKQGLCIDITDLGCYFFELGRGRAEYKLVLCSYEDVLLIIFRGQAKSSASGKSQILVAYQVLGVERGKVGEFLLVVDRSMYFINLGIFSEFRCTTSVIIGIGIMGSDVTNAYH</sequence>
<reference evidence="1" key="1">
    <citation type="submission" date="2019-08" db="EMBL/GenBank/DDBJ databases">
        <authorList>
            <person name="Kucharzyk K."/>
            <person name="Murdoch R.W."/>
            <person name="Higgins S."/>
            <person name="Loffler F."/>
        </authorList>
    </citation>
    <scope>NUCLEOTIDE SEQUENCE</scope>
</reference>
<dbReference type="AlphaFoldDB" id="A0A645A590"/>
<name>A0A645A590_9ZZZZ</name>
<evidence type="ECO:0000313" key="1">
    <source>
        <dbReference type="EMBL" id="MPM47421.1"/>
    </source>
</evidence>
<accession>A0A645A590</accession>
<organism evidence="1">
    <name type="scientific">bioreactor metagenome</name>
    <dbReference type="NCBI Taxonomy" id="1076179"/>
    <lineage>
        <taxon>unclassified sequences</taxon>
        <taxon>metagenomes</taxon>
        <taxon>ecological metagenomes</taxon>
    </lineage>
</organism>